<evidence type="ECO:0000313" key="2">
    <source>
        <dbReference type="EMBL" id="CAD8861484.1"/>
    </source>
</evidence>
<name>A0A7S1APX0_NOCSC</name>
<feature type="compositionally biased region" description="Acidic residues" evidence="1">
    <location>
        <begin position="1"/>
        <end position="18"/>
    </location>
</feature>
<gene>
    <name evidence="2" type="ORF">NSCI0253_LOCUS35839</name>
</gene>
<sequence>MDDDDWGEPEEGDEEALDGADNMFSFRPEEPQEDPDELEAQLEGLPPDEAEEHARKVLKQSGKGTDADVLGVLFNVFRFGRAAALAGSDSWDTTVAYCDALTKICDRNFIRFAGGEPGEGGDFPASMVATVYAECGRTLALADRLPRAKDKLEKALVVFDIVPDTVEDVWRQQAASAKASLARVVKRLGNFQEARNQFSQALSAHAVLPPSEAVTAFLVEYCEVLGDAQREELSKGLVSLVAELVVEKIGTTDEGLRALKQLADSCEEAGCPECGIPALVLRAEALRARLRPGSGAFASADAEYAEEEAAAVCEASVPDLLEQGDLEGAADVWEQALRLRTSATGESETVLGMRAALEALRTAIAQQASGDASQASSQDAKRTDRDWDDDDIEEIPSPTELSASREAAQAIAREPAVDAWD</sequence>
<feature type="compositionally biased region" description="Low complexity" evidence="1">
    <location>
        <begin position="367"/>
        <end position="378"/>
    </location>
</feature>
<protein>
    <submittedName>
        <fullName evidence="2">Uncharacterized protein</fullName>
    </submittedName>
</protein>
<organism evidence="2">
    <name type="scientific">Noctiluca scintillans</name>
    <name type="common">Sea sparkle</name>
    <name type="synonym">Red tide dinoflagellate</name>
    <dbReference type="NCBI Taxonomy" id="2966"/>
    <lineage>
        <taxon>Eukaryota</taxon>
        <taxon>Sar</taxon>
        <taxon>Alveolata</taxon>
        <taxon>Dinophyceae</taxon>
        <taxon>Noctilucales</taxon>
        <taxon>Noctilucaceae</taxon>
        <taxon>Noctiluca</taxon>
    </lineage>
</organism>
<dbReference type="AlphaFoldDB" id="A0A7S1APX0"/>
<feature type="region of interest" description="Disordered" evidence="1">
    <location>
        <begin position="367"/>
        <end position="421"/>
    </location>
</feature>
<dbReference type="SUPFAM" id="SSF48452">
    <property type="entry name" value="TPR-like"/>
    <property type="match status" value="1"/>
</dbReference>
<dbReference type="EMBL" id="HBFQ01050245">
    <property type="protein sequence ID" value="CAD8861484.1"/>
    <property type="molecule type" value="Transcribed_RNA"/>
</dbReference>
<feature type="compositionally biased region" description="Acidic residues" evidence="1">
    <location>
        <begin position="31"/>
        <end position="47"/>
    </location>
</feature>
<reference evidence="2" key="1">
    <citation type="submission" date="2021-01" db="EMBL/GenBank/DDBJ databases">
        <authorList>
            <person name="Corre E."/>
            <person name="Pelletier E."/>
            <person name="Niang G."/>
            <person name="Scheremetjew M."/>
            <person name="Finn R."/>
            <person name="Kale V."/>
            <person name="Holt S."/>
            <person name="Cochrane G."/>
            <person name="Meng A."/>
            <person name="Brown T."/>
            <person name="Cohen L."/>
        </authorList>
    </citation>
    <scope>NUCLEOTIDE SEQUENCE</scope>
</reference>
<dbReference type="Gene3D" id="1.25.40.10">
    <property type="entry name" value="Tetratricopeptide repeat domain"/>
    <property type="match status" value="1"/>
</dbReference>
<dbReference type="InterPro" id="IPR011990">
    <property type="entry name" value="TPR-like_helical_dom_sf"/>
</dbReference>
<feature type="region of interest" description="Disordered" evidence="1">
    <location>
        <begin position="1"/>
        <end position="47"/>
    </location>
</feature>
<accession>A0A7S1APX0</accession>
<proteinExistence type="predicted"/>
<evidence type="ECO:0000256" key="1">
    <source>
        <dbReference type="SAM" id="MobiDB-lite"/>
    </source>
</evidence>